<keyword evidence="2" id="KW-1185">Reference proteome</keyword>
<evidence type="ECO:0000313" key="1">
    <source>
        <dbReference type="EMBL" id="KDP25710.1"/>
    </source>
</evidence>
<name>A0A067K0G1_JATCU</name>
<dbReference type="AlphaFoldDB" id="A0A067K0G1"/>
<proteinExistence type="predicted"/>
<reference evidence="1 2" key="1">
    <citation type="journal article" date="2014" name="PLoS ONE">
        <title>Global Analysis of Gene Expression Profiles in Physic Nut (Jatropha curcas L.) Seedlings Exposed to Salt Stress.</title>
        <authorList>
            <person name="Zhang L."/>
            <person name="Zhang C."/>
            <person name="Wu P."/>
            <person name="Chen Y."/>
            <person name="Li M."/>
            <person name="Jiang H."/>
            <person name="Wu G."/>
        </authorList>
    </citation>
    <scope>NUCLEOTIDE SEQUENCE [LARGE SCALE GENOMIC DNA]</scope>
    <source>
        <strain evidence="2">cv. GZQX0401</strain>
        <tissue evidence="1">Young leaves</tissue>
    </source>
</reference>
<gene>
    <name evidence="1" type="ORF">JCGZ_24011</name>
</gene>
<protein>
    <submittedName>
        <fullName evidence="1">Uncharacterized protein</fullName>
    </submittedName>
</protein>
<dbReference type="EMBL" id="KK914984">
    <property type="protein sequence ID" value="KDP25710.1"/>
    <property type="molecule type" value="Genomic_DNA"/>
</dbReference>
<evidence type="ECO:0000313" key="2">
    <source>
        <dbReference type="Proteomes" id="UP000027138"/>
    </source>
</evidence>
<dbReference type="Proteomes" id="UP000027138">
    <property type="component" value="Unassembled WGS sequence"/>
</dbReference>
<sequence length="55" mass="6354">MKWTPRSVVQQLSVAMLTEKIIKMTTQGEEDVEEKVALLKLDEEQTNRAKNEHAK</sequence>
<organism evidence="1 2">
    <name type="scientific">Jatropha curcas</name>
    <name type="common">Barbados nut</name>
    <dbReference type="NCBI Taxonomy" id="180498"/>
    <lineage>
        <taxon>Eukaryota</taxon>
        <taxon>Viridiplantae</taxon>
        <taxon>Streptophyta</taxon>
        <taxon>Embryophyta</taxon>
        <taxon>Tracheophyta</taxon>
        <taxon>Spermatophyta</taxon>
        <taxon>Magnoliopsida</taxon>
        <taxon>eudicotyledons</taxon>
        <taxon>Gunneridae</taxon>
        <taxon>Pentapetalae</taxon>
        <taxon>rosids</taxon>
        <taxon>fabids</taxon>
        <taxon>Malpighiales</taxon>
        <taxon>Euphorbiaceae</taxon>
        <taxon>Crotonoideae</taxon>
        <taxon>Jatropheae</taxon>
        <taxon>Jatropha</taxon>
    </lineage>
</organism>
<accession>A0A067K0G1</accession>